<protein>
    <submittedName>
        <fullName evidence="1">DNA ligase D</fullName>
        <ecNumber evidence="1">6.5.1.1</ecNumber>
    </submittedName>
</protein>
<name>A0ACD5C6Z1_9SPHI</name>
<evidence type="ECO:0000313" key="2">
    <source>
        <dbReference type="Proteomes" id="UP001485301"/>
    </source>
</evidence>
<dbReference type="Proteomes" id="UP001485301">
    <property type="component" value="Chromosome"/>
</dbReference>
<sequence>MGLSKYRQKRSEEKTPEPFGGKPSGKELRFVVQKHDASHLHYDFRLEMDGVLKSWAVPKGPSLDPEIQRLAMMVEDHPYDYRNFEGIIPKGQYGGGTVIVWDEGTYEAVDFEGEDLKKMEKSLLHQLNSGKIKFKLNGSKLKGEFVLVKAHGRGENGWLLFKLDDKYATTDDVTLKDKSVISKKTIAQMEKSPDRVYGKNIIKKDTTVKDKKSSAKEAEEIITDQLEAVPAQGIKASKKVAELLKKAPKQAFYTIVEPMLATLVDKPFDDEGWIYEVKWDGYRAVAFMKGSKVELKSRNDKSFNEKFYPVYDALKDMDLDAIIDGEVVVLSKNGTANFGSLQNWRSEADGDLVYYIFDILWYKEKDLTELTLCERKAILKEILPKSDNILVSEHFETSGIAFLEEAKKLGLEGIMAKRKDSIYHIHNRSRDWLKIKANKRQEVVIGGFTLNDDSNKLFSSILVGVYEGKKLVYTGKVGTGFNEKMQKEMMAQFKPLITKKVPFAEEPDVNKPSRFRPNPPHATVTWLKPELVCEVSFTEMTSDGVMRHPSFDGMREDKSAKKVVLENEEPIEEIIEEDNTRSIVPSRSDNGRKTLLNPNDKTQVRKINKHELKFTNLDKIFWPKEKITKRDLINYYYQAAPFILPYLKGRPQSMNRFPNGIEDEGFYFKNVTDTAPEWADTYLYHSDSDDKVRHYLVGKDEATLLYMANLGCIEMNPWNSTVKKPEHPTYCIIDLDPDKNSFDQVIEAAQVTKQILDDMGVPSYCKTSGSTGLHIYIPLGNKYTYEQCKEFARVIVTLVHRELPDYTTLERAIKDRKGKMYLDFLQNRPHATIASVYSVRPKTGATVSMPLHWDEVKKGLKMSDFHIFNAIERMQSEGDIFKPILGKGIDLKAAIEKFSDNQKLNK</sequence>
<reference evidence="1" key="1">
    <citation type="submission" date="2024-04" db="EMBL/GenBank/DDBJ databases">
        <title>Complete genome sequence of Sphingobacterium thalpophiium BAA-1094.</title>
        <authorList>
            <person name="Adaikpoh B.I."/>
        </authorList>
    </citation>
    <scope>NUCLEOTIDE SEQUENCE</scope>
    <source>
        <strain evidence="1">BAA-1094</strain>
    </source>
</reference>
<accession>A0ACD5C6Z1</accession>
<dbReference type="EC" id="6.5.1.1" evidence="1"/>
<proteinExistence type="predicted"/>
<organism evidence="1 2">
    <name type="scientific">Sphingobacterium thalpophilum</name>
    <dbReference type="NCBI Taxonomy" id="259"/>
    <lineage>
        <taxon>Bacteria</taxon>
        <taxon>Pseudomonadati</taxon>
        <taxon>Bacteroidota</taxon>
        <taxon>Sphingobacteriia</taxon>
        <taxon>Sphingobacteriales</taxon>
        <taxon>Sphingobacteriaceae</taxon>
        <taxon>Sphingobacterium</taxon>
    </lineage>
</organism>
<keyword evidence="2" id="KW-1185">Reference proteome</keyword>
<keyword evidence="1" id="KW-0436">Ligase</keyword>
<gene>
    <name evidence="1" type="primary">ligD</name>
    <name evidence="1" type="ORF">AACH28_08235</name>
</gene>
<evidence type="ECO:0000313" key="1">
    <source>
        <dbReference type="EMBL" id="WZN57513.1"/>
    </source>
</evidence>
<dbReference type="EMBL" id="CP151087">
    <property type="protein sequence ID" value="WZN57513.1"/>
    <property type="molecule type" value="Genomic_DNA"/>
</dbReference>